<dbReference type="NCBIfam" id="TIGR01083">
    <property type="entry name" value="nth"/>
    <property type="match status" value="1"/>
</dbReference>
<keyword evidence="6 12" id="KW-0408">Iron</keyword>
<proteinExistence type="inferred from homology"/>
<dbReference type="InterPro" id="IPR003651">
    <property type="entry name" value="Endonuclease3_FeS-loop_motif"/>
</dbReference>
<evidence type="ECO:0000256" key="1">
    <source>
        <dbReference type="ARBA" id="ARBA00008343"/>
    </source>
</evidence>
<organism evidence="14 15">
    <name type="scientific">Acidaminococcus fermentans</name>
    <dbReference type="NCBI Taxonomy" id="905"/>
    <lineage>
        <taxon>Bacteria</taxon>
        <taxon>Bacillati</taxon>
        <taxon>Bacillota</taxon>
        <taxon>Negativicutes</taxon>
        <taxon>Acidaminococcales</taxon>
        <taxon>Acidaminococcaceae</taxon>
        <taxon>Acidaminococcus</taxon>
    </lineage>
</organism>
<dbReference type="FunFam" id="1.10.1670.10:FF:000001">
    <property type="entry name" value="Endonuclease III"/>
    <property type="match status" value="1"/>
</dbReference>
<sequence>MRKKERVAAILAKLEETYRGQGTALHYRTPFELLVAVVLSAQCTDERVNKVTARLFPEYDTPEKLGSLTQEQMEEKIRDCGLFRSKARNILGLCRKLVEEFHSEVPQDMKSLLSLPGVGRKTADVMLSVAFGQPAIAVDTHVFRVAHRLGLSQGADPLAVEQDLMKLIPRAQWGEAHHWFIWHGRKLCKARKPECTACPVVDLCPSRIL</sequence>
<dbReference type="HAMAP" id="MF_00942">
    <property type="entry name" value="Nth"/>
    <property type="match status" value="1"/>
</dbReference>
<protein>
    <recommendedName>
        <fullName evidence="12">Endonuclease III</fullName>
        <ecNumber evidence="12">4.2.99.18</ecNumber>
    </recommendedName>
    <alternativeName>
        <fullName evidence="12">DNA-(apurinic or apyrimidinic site) lyase</fullName>
    </alternativeName>
</protein>
<keyword evidence="4 12" id="KW-0227">DNA damage</keyword>
<keyword evidence="2 12" id="KW-0004">4Fe-4S</keyword>
<evidence type="ECO:0000256" key="2">
    <source>
        <dbReference type="ARBA" id="ARBA00022485"/>
    </source>
</evidence>
<evidence type="ECO:0000256" key="8">
    <source>
        <dbReference type="ARBA" id="ARBA00023125"/>
    </source>
</evidence>
<evidence type="ECO:0000256" key="10">
    <source>
        <dbReference type="ARBA" id="ARBA00023239"/>
    </source>
</evidence>
<dbReference type="GO" id="GO:0140078">
    <property type="term" value="F:class I DNA-(apurinic or apyrimidinic site) endonuclease activity"/>
    <property type="evidence" value="ECO:0007669"/>
    <property type="project" value="UniProtKB-EC"/>
</dbReference>
<evidence type="ECO:0000313" key="14">
    <source>
        <dbReference type="EMBL" id="SDW43289.1"/>
    </source>
</evidence>
<evidence type="ECO:0000256" key="4">
    <source>
        <dbReference type="ARBA" id="ARBA00022763"/>
    </source>
</evidence>
<dbReference type="PIRSF" id="PIRSF001435">
    <property type="entry name" value="Nth"/>
    <property type="match status" value="1"/>
</dbReference>
<dbReference type="EC" id="4.2.99.18" evidence="12"/>
<keyword evidence="3 12" id="KW-0479">Metal-binding</keyword>
<evidence type="ECO:0000259" key="13">
    <source>
        <dbReference type="SMART" id="SM00478"/>
    </source>
</evidence>
<accession>A0A1H2TJ93</accession>
<dbReference type="InterPro" id="IPR005759">
    <property type="entry name" value="Nth"/>
</dbReference>
<dbReference type="InterPro" id="IPR000445">
    <property type="entry name" value="HhH_motif"/>
</dbReference>
<evidence type="ECO:0000256" key="7">
    <source>
        <dbReference type="ARBA" id="ARBA00023014"/>
    </source>
</evidence>
<dbReference type="Pfam" id="PF00633">
    <property type="entry name" value="HHH"/>
    <property type="match status" value="1"/>
</dbReference>
<name>A0A1H2TJ93_ACIFE</name>
<gene>
    <name evidence="12" type="primary">nth</name>
    <name evidence="14" type="ORF">SAMN05216495_101231</name>
</gene>
<evidence type="ECO:0000256" key="12">
    <source>
        <dbReference type="HAMAP-Rule" id="MF_00942"/>
    </source>
</evidence>
<comment type="catalytic activity">
    <reaction evidence="12">
        <text>2'-deoxyribonucleotide-(2'-deoxyribose 5'-phosphate)-2'-deoxyribonucleotide-DNA = a 3'-end 2'-deoxyribonucleotide-(2,3-dehydro-2,3-deoxyribose 5'-phosphate)-DNA + a 5'-end 5'-phospho-2'-deoxyribonucleoside-DNA + H(+)</text>
        <dbReference type="Rhea" id="RHEA:66592"/>
        <dbReference type="Rhea" id="RHEA-COMP:13180"/>
        <dbReference type="Rhea" id="RHEA-COMP:16897"/>
        <dbReference type="Rhea" id="RHEA-COMP:17067"/>
        <dbReference type="ChEBI" id="CHEBI:15378"/>
        <dbReference type="ChEBI" id="CHEBI:136412"/>
        <dbReference type="ChEBI" id="CHEBI:157695"/>
        <dbReference type="ChEBI" id="CHEBI:167181"/>
        <dbReference type="EC" id="4.2.99.18"/>
    </reaction>
</comment>
<dbReference type="Pfam" id="PF10576">
    <property type="entry name" value="EndIII_4Fe-2S"/>
    <property type="match status" value="1"/>
</dbReference>
<dbReference type="InterPro" id="IPR023170">
    <property type="entry name" value="HhH_base_excis_C"/>
</dbReference>
<dbReference type="Gene3D" id="1.10.340.30">
    <property type="entry name" value="Hypothetical protein, domain 2"/>
    <property type="match status" value="1"/>
</dbReference>
<feature type="binding site" evidence="12">
    <location>
        <position position="188"/>
    </location>
    <ligand>
        <name>[4Fe-4S] cluster</name>
        <dbReference type="ChEBI" id="CHEBI:49883"/>
    </ligand>
</feature>
<evidence type="ECO:0000256" key="9">
    <source>
        <dbReference type="ARBA" id="ARBA00023204"/>
    </source>
</evidence>
<keyword evidence="7 12" id="KW-0411">Iron-sulfur</keyword>
<dbReference type="PROSITE" id="PS01155">
    <property type="entry name" value="ENDONUCLEASE_III_2"/>
    <property type="match status" value="1"/>
</dbReference>
<keyword evidence="9 12" id="KW-0234">DNA repair</keyword>
<dbReference type="Pfam" id="PF00730">
    <property type="entry name" value="HhH-GPD"/>
    <property type="match status" value="1"/>
</dbReference>
<comment type="caution">
    <text evidence="14">The sequence shown here is derived from an EMBL/GenBank/DDBJ whole genome shotgun (WGS) entry which is preliminary data.</text>
</comment>
<dbReference type="GO" id="GO:0051539">
    <property type="term" value="F:4 iron, 4 sulfur cluster binding"/>
    <property type="evidence" value="ECO:0007669"/>
    <property type="project" value="UniProtKB-UniRule"/>
</dbReference>
<evidence type="ECO:0000256" key="5">
    <source>
        <dbReference type="ARBA" id="ARBA00022801"/>
    </source>
</evidence>
<comment type="cofactor">
    <cofactor evidence="12">
        <name>[4Fe-4S] cluster</name>
        <dbReference type="ChEBI" id="CHEBI:49883"/>
    </cofactor>
    <text evidence="12">Binds 1 [4Fe-4S] cluster.</text>
</comment>
<comment type="similarity">
    <text evidence="1 12">Belongs to the Nth/MutY family.</text>
</comment>
<dbReference type="EMBL" id="FNOP01000001">
    <property type="protein sequence ID" value="SDW43289.1"/>
    <property type="molecule type" value="Genomic_DNA"/>
</dbReference>
<dbReference type="InterPro" id="IPR003265">
    <property type="entry name" value="HhH-GPD_domain"/>
</dbReference>
<feature type="binding site" evidence="12">
    <location>
        <position position="198"/>
    </location>
    <ligand>
        <name>[4Fe-4S] cluster</name>
        <dbReference type="ChEBI" id="CHEBI:49883"/>
    </ligand>
</feature>
<dbReference type="FunFam" id="1.10.340.30:FF:000001">
    <property type="entry name" value="Endonuclease III"/>
    <property type="match status" value="1"/>
</dbReference>
<dbReference type="Gene3D" id="1.10.1670.10">
    <property type="entry name" value="Helix-hairpin-Helix base-excision DNA repair enzymes (C-terminal)"/>
    <property type="match status" value="1"/>
</dbReference>
<feature type="domain" description="HhH-GPD" evidence="13">
    <location>
        <begin position="39"/>
        <end position="186"/>
    </location>
</feature>
<dbReference type="InterPro" id="IPR011257">
    <property type="entry name" value="DNA_glycosylase"/>
</dbReference>
<dbReference type="RefSeq" id="WP_074704176.1">
    <property type="nucleotide sequence ID" value="NZ_CAMEFB010000028.1"/>
</dbReference>
<dbReference type="PANTHER" id="PTHR10359">
    <property type="entry name" value="A/G-SPECIFIC ADENINE GLYCOSYLASE/ENDONUCLEASE III"/>
    <property type="match status" value="1"/>
</dbReference>
<dbReference type="SMART" id="SM00525">
    <property type="entry name" value="FES"/>
    <property type="match status" value="1"/>
</dbReference>
<dbReference type="GO" id="GO:0019104">
    <property type="term" value="F:DNA N-glycosylase activity"/>
    <property type="evidence" value="ECO:0007669"/>
    <property type="project" value="UniProtKB-UniRule"/>
</dbReference>
<dbReference type="InterPro" id="IPR004036">
    <property type="entry name" value="Endonuclease-III-like_CS2"/>
</dbReference>
<keyword evidence="5 12" id="KW-0378">Hydrolase</keyword>
<reference evidence="14 15" key="1">
    <citation type="submission" date="2016-10" db="EMBL/GenBank/DDBJ databases">
        <authorList>
            <person name="Varghese N."/>
            <person name="Submissions S."/>
        </authorList>
    </citation>
    <scope>NUCLEOTIDE SEQUENCE [LARGE SCALE GENOMIC DNA]</scope>
    <source>
        <strain evidence="14 15">WCC6</strain>
    </source>
</reference>
<dbReference type="Proteomes" id="UP000182379">
    <property type="component" value="Unassembled WGS sequence"/>
</dbReference>
<evidence type="ECO:0000256" key="3">
    <source>
        <dbReference type="ARBA" id="ARBA00022723"/>
    </source>
</evidence>
<dbReference type="AlphaFoldDB" id="A0A1H2TJ93"/>
<evidence type="ECO:0000313" key="15">
    <source>
        <dbReference type="Proteomes" id="UP000182379"/>
    </source>
</evidence>
<dbReference type="PANTHER" id="PTHR10359:SF18">
    <property type="entry name" value="ENDONUCLEASE III"/>
    <property type="match status" value="1"/>
</dbReference>
<dbReference type="GO" id="GO:0006285">
    <property type="term" value="P:base-excision repair, AP site formation"/>
    <property type="evidence" value="ECO:0007669"/>
    <property type="project" value="TreeGrafter"/>
</dbReference>
<dbReference type="GO" id="GO:0003677">
    <property type="term" value="F:DNA binding"/>
    <property type="evidence" value="ECO:0007669"/>
    <property type="project" value="UniProtKB-UniRule"/>
</dbReference>
<comment type="function">
    <text evidence="12">DNA repair enzyme that has both DNA N-glycosylase activity and AP-lyase activity. The DNA N-glycosylase activity releases various damaged pyrimidines from DNA by cleaving the N-glycosidic bond, leaving an AP (apurinic/apyrimidinic) site. The AP-lyase activity cleaves the phosphodiester bond 3' to the AP site by a beta-elimination, leaving a 3'-terminal unsaturated sugar and a product with a terminal 5'-phosphate.</text>
</comment>
<feature type="binding site" evidence="12">
    <location>
        <position position="204"/>
    </location>
    <ligand>
        <name>[4Fe-4S] cluster</name>
        <dbReference type="ChEBI" id="CHEBI:49883"/>
    </ligand>
</feature>
<dbReference type="GO" id="GO:0046872">
    <property type="term" value="F:metal ion binding"/>
    <property type="evidence" value="ECO:0007669"/>
    <property type="project" value="UniProtKB-KW"/>
</dbReference>
<evidence type="ECO:0000256" key="6">
    <source>
        <dbReference type="ARBA" id="ARBA00023004"/>
    </source>
</evidence>
<keyword evidence="10 12" id="KW-0456">Lyase</keyword>
<evidence type="ECO:0000256" key="11">
    <source>
        <dbReference type="ARBA" id="ARBA00023295"/>
    </source>
</evidence>
<feature type="binding site" evidence="12">
    <location>
        <position position="195"/>
    </location>
    <ligand>
        <name>[4Fe-4S] cluster</name>
        <dbReference type="ChEBI" id="CHEBI:49883"/>
    </ligand>
</feature>
<keyword evidence="14" id="KW-0255">Endonuclease</keyword>
<dbReference type="SMART" id="SM00478">
    <property type="entry name" value="ENDO3c"/>
    <property type="match status" value="1"/>
</dbReference>
<dbReference type="SUPFAM" id="SSF48150">
    <property type="entry name" value="DNA-glycosylase"/>
    <property type="match status" value="1"/>
</dbReference>
<dbReference type="CDD" id="cd00056">
    <property type="entry name" value="ENDO3c"/>
    <property type="match status" value="1"/>
</dbReference>
<keyword evidence="14" id="KW-0540">Nuclease</keyword>
<keyword evidence="8 12" id="KW-0238">DNA-binding</keyword>
<keyword evidence="11 12" id="KW-0326">Glycosidase</keyword>